<evidence type="ECO:0000313" key="3">
    <source>
        <dbReference type="Proteomes" id="UP001497457"/>
    </source>
</evidence>
<protein>
    <submittedName>
        <fullName evidence="2">Uncharacterized protein</fullName>
    </submittedName>
</protein>
<feature type="compositionally biased region" description="Basic and acidic residues" evidence="1">
    <location>
        <begin position="805"/>
        <end position="817"/>
    </location>
</feature>
<feature type="compositionally biased region" description="Acidic residues" evidence="1">
    <location>
        <begin position="386"/>
        <end position="398"/>
    </location>
</feature>
<keyword evidence="3" id="KW-1185">Reference proteome</keyword>
<sequence>MVAEAAPSSSSAIWSRRRDEITFDRLHKFWGALSPRARHELLRLDKQTLIEHARKNLYCSRCNGLLLESFTQIVIYGKSLHQEGSCEPRIQEVEAEEVQDPSVHPWGGLSTTKDGILTLLDCFINAKSLHVIQNVFDNARAREREREMLYPDACGGGGRGWISPVIPNYGRGHGTRDTCALHTARLSCDTLVDFWSALGEETRSTLLRMKEEDFIERLMHRFDSKRFCRDCRRNVIREFKELKELKRMRKELRCTSWFCVADTAFKCEVFEDAVLVDWHQSLSEQDGNYHHFEWAIGTDEGKSDILKFENVGLSEQAHRKGLDLDQFEDYFVTLRVYKSDGRCTDFCVKAHALKGQSCVHRRLIVGDGFVTITKGESIRSFFEHAEEAEEEDQEDDAMDRDSNDPDADVTHPQKHAKSPELAREFLLDAAAVIFKEQVEKAFREGTARQNAHSVFVSLALKLLEERVHVACKEIITLEKQTKLLEEEEKEKREEEERRERRRTKEREKKNRRKERLKGKDRDKEQSVQSKVSDDTSLSSLSNQATPSKQSQDIPDLRYSDSEEEDNVALREQSSPDSSADQSSSRDSDERSNEHECNTTADCDGSFSCEESISSRRNLRYRRDFPQEQDASYWYEDCQDDSGDIQQHSRERTRNNTRGYSTAFSANNRTRDRYNPCSCGHQEEYRYFPNTARPSRDMKMTRKTVEKPRLQYRRCYPLDSFIVPKGGRVGGTPTKNVGPKQVWEPMDARKKASLGNGNNTAGIADDADRSDKVECSKDISECEKLEKVCEPLADVCSERSDEVACKSDTDQPCREGEKSQSGCNDGPHVVDKPDSCLTKNTGRTANLTSSDSSSCLSEGDRDSSMSSMTSLSAQNAESSSNDSEESSDRNNSSPGDPPAKSASRSLLEMCAGNGFREYQPKGFHPPDGNQFGFRVAPFQDQMLPHQKVRAPPYSTPFMGFHNHPLPVPTNGYLSYPQPGHFYPGPVAPVGYGVTGNQCVDFPMQYSNNIHPYSGPEFGFLPSVPVHKTPVSFHAVPVPPLPPLCRSGVPVVMNPERQQSHPLLPKLNQAVPVAENGCAEDNTAKQKQKDDDSTPFSLFQFNLPIAPPAPAASKEEQCGGALAPPRPPPPPIARAQPCSREETNIKEYNLFSGCNNGVRFQLN</sequence>
<gene>
    <name evidence="2" type="ORF">URODEC1_LOCUS27723</name>
</gene>
<dbReference type="Proteomes" id="UP001497457">
    <property type="component" value="Chromosome 15b"/>
</dbReference>
<feature type="region of interest" description="Disordered" evidence="1">
    <location>
        <begin position="384"/>
        <end position="418"/>
    </location>
</feature>
<evidence type="ECO:0000313" key="2">
    <source>
        <dbReference type="EMBL" id="CAL4932588.1"/>
    </source>
</evidence>
<feature type="compositionally biased region" description="Polar residues" evidence="1">
    <location>
        <begin position="526"/>
        <end position="552"/>
    </location>
</feature>
<feature type="region of interest" description="Disordered" evidence="1">
    <location>
        <begin position="805"/>
        <end position="902"/>
    </location>
</feature>
<proteinExistence type="predicted"/>
<organism evidence="2 3">
    <name type="scientific">Urochloa decumbens</name>
    <dbReference type="NCBI Taxonomy" id="240449"/>
    <lineage>
        <taxon>Eukaryota</taxon>
        <taxon>Viridiplantae</taxon>
        <taxon>Streptophyta</taxon>
        <taxon>Embryophyta</taxon>
        <taxon>Tracheophyta</taxon>
        <taxon>Spermatophyta</taxon>
        <taxon>Magnoliopsida</taxon>
        <taxon>Liliopsida</taxon>
        <taxon>Poales</taxon>
        <taxon>Poaceae</taxon>
        <taxon>PACMAD clade</taxon>
        <taxon>Panicoideae</taxon>
        <taxon>Panicodae</taxon>
        <taxon>Paniceae</taxon>
        <taxon>Melinidinae</taxon>
        <taxon>Urochloa</taxon>
    </lineage>
</organism>
<reference evidence="2" key="1">
    <citation type="submission" date="2024-10" db="EMBL/GenBank/DDBJ databases">
        <authorList>
            <person name="Ryan C."/>
        </authorList>
    </citation>
    <scope>NUCLEOTIDE SEQUENCE [LARGE SCALE GENOMIC DNA]</scope>
</reference>
<feature type="region of interest" description="Disordered" evidence="1">
    <location>
        <begin position="485"/>
        <end position="599"/>
    </location>
</feature>
<feature type="compositionally biased region" description="Polar residues" evidence="1">
    <location>
        <begin position="836"/>
        <end position="847"/>
    </location>
</feature>
<dbReference type="PANTHER" id="PTHR16897:SF20">
    <property type="entry name" value="C2H2-TYPE DOMAIN-CONTAINING PROTEIN"/>
    <property type="match status" value="1"/>
</dbReference>
<dbReference type="PANTHER" id="PTHR16897">
    <property type="entry name" value="OS10G0105400 PROTEIN"/>
    <property type="match status" value="1"/>
</dbReference>
<name>A0ABC8XXV4_9POAL</name>
<feature type="compositionally biased region" description="Basic and acidic residues" evidence="1">
    <location>
        <begin position="399"/>
        <end position="418"/>
    </location>
</feature>
<feature type="compositionally biased region" description="Basic and acidic residues" evidence="1">
    <location>
        <begin position="485"/>
        <end position="508"/>
    </location>
</feature>
<feature type="compositionally biased region" description="Low complexity" evidence="1">
    <location>
        <begin position="571"/>
        <end position="582"/>
    </location>
</feature>
<feature type="compositionally biased region" description="Basic and acidic residues" evidence="1">
    <location>
        <begin position="583"/>
        <end position="596"/>
    </location>
</feature>
<feature type="region of interest" description="Disordered" evidence="1">
    <location>
        <begin position="749"/>
        <end position="768"/>
    </location>
</feature>
<dbReference type="EMBL" id="OZ075125">
    <property type="protein sequence ID" value="CAL4932588.1"/>
    <property type="molecule type" value="Genomic_DNA"/>
</dbReference>
<feature type="compositionally biased region" description="Low complexity" evidence="1">
    <location>
        <begin position="863"/>
        <end position="880"/>
    </location>
</feature>
<accession>A0ABC8XXV4</accession>
<evidence type="ECO:0000256" key="1">
    <source>
        <dbReference type="SAM" id="MobiDB-lite"/>
    </source>
</evidence>
<feature type="region of interest" description="Disordered" evidence="1">
    <location>
        <begin position="1108"/>
        <end position="1134"/>
    </location>
</feature>
<dbReference type="AlphaFoldDB" id="A0ABC8XXV4"/>